<accession>A0ABM0M1L7</accession>
<protein>
    <submittedName>
        <fullName evidence="2">Uncharacterized protein LOC100366899</fullName>
    </submittedName>
</protein>
<evidence type="ECO:0000313" key="1">
    <source>
        <dbReference type="Proteomes" id="UP000694865"/>
    </source>
</evidence>
<proteinExistence type="predicted"/>
<dbReference type="PANTHER" id="PTHR24024">
    <property type="entry name" value="PULMONARY SURFACTANT-ASSOCIATED PROTEIN A"/>
    <property type="match status" value="1"/>
</dbReference>
<dbReference type="InterPro" id="IPR051077">
    <property type="entry name" value="Ca-dependent_lectin"/>
</dbReference>
<evidence type="ECO:0000313" key="2">
    <source>
        <dbReference type="RefSeq" id="XP_006813908.1"/>
    </source>
</evidence>
<dbReference type="Proteomes" id="UP000694865">
    <property type="component" value="Unplaced"/>
</dbReference>
<dbReference type="PANTHER" id="PTHR24024:SF18">
    <property type="entry name" value="SHORT-CHAIN COLLAGEN C4-LIKE"/>
    <property type="match status" value="1"/>
</dbReference>
<keyword evidence="1" id="KW-1185">Reference proteome</keyword>
<gene>
    <name evidence="2" type="primary">LOC100366899</name>
</gene>
<sequence>MTSWVVIRMQELQEETIQFRRSLEELSTGCCTREGVLVIDNDISQSELINDTVLFYNSSYDDGEAPVMKSNNSTNGISSDEEMNILDGPGTLYTRWGRKTCPLSAELVYDGVMGGAYYSHTGGGANYQCLTLNPKWDEPMSGYEDYSGKMYGTEFETIHFNPLSHLQDYEAVCAVCLVNSRSRVLMIPGTNECPSEEWTREYYGYLMTQRYELERTEFICVDRNAEARYASEDNDQGALLHPVEGICGSLPCGPYIDGYELTCVVCTI</sequence>
<dbReference type="RefSeq" id="XP_006813908.1">
    <property type="nucleotide sequence ID" value="XM_006813845.1"/>
</dbReference>
<name>A0ABM0M1L7_SACKO</name>
<reference evidence="2" key="1">
    <citation type="submission" date="2025-08" db="UniProtKB">
        <authorList>
            <consortium name="RefSeq"/>
        </authorList>
    </citation>
    <scope>IDENTIFICATION</scope>
    <source>
        <tissue evidence="2">Testes</tissue>
    </source>
</reference>
<organism evidence="1 2">
    <name type="scientific">Saccoglossus kowalevskii</name>
    <name type="common">Acorn worm</name>
    <dbReference type="NCBI Taxonomy" id="10224"/>
    <lineage>
        <taxon>Eukaryota</taxon>
        <taxon>Metazoa</taxon>
        <taxon>Hemichordata</taxon>
        <taxon>Enteropneusta</taxon>
        <taxon>Harrimaniidae</taxon>
        <taxon>Saccoglossus</taxon>
    </lineage>
</organism>
<dbReference type="GeneID" id="100366899"/>